<feature type="binding site" evidence="8">
    <location>
        <position position="13"/>
    </location>
    <ligand>
        <name>Mg(2+)</name>
        <dbReference type="ChEBI" id="CHEBI:18420"/>
    </ligand>
</feature>
<dbReference type="InterPro" id="IPR006357">
    <property type="entry name" value="HAD-SF_hydro_IIA"/>
</dbReference>
<sequence length="276" mass="29907">MMDTKWYACIDLDGTMYHGSTMIEGADALISTLQQLRIPYQFVTNNSSRTPEEVAEMLNGLGINAKSRDVLTSAQAAASYIQKKFQGRRVFMIGERGLEQALTDAGITWTADVKAVWNDEIDIVVQGIDRNMSYAKLEAAAAAVRKGALSILTNPDLMLPSDRGFSPGAGSIGAAIQAASGVEPVVIGKPSRIIMDAALERLGCRAEEAIVIGDNMMTDMLAGQQAGCRTALVLTGITTAANREDYQKRSGVNPDMICDTLEELRLWFMDQAYVNE</sequence>
<dbReference type="SUPFAM" id="SSF56784">
    <property type="entry name" value="HAD-like"/>
    <property type="match status" value="1"/>
</dbReference>
<dbReference type="InterPro" id="IPR023214">
    <property type="entry name" value="HAD_sf"/>
</dbReference>
<dbReference type="RefSeq" id="WP_119793106.1">
    <property type="nucleotide sequence ID" value="NZ_QYZD01000006.1"/>
</dbReference>
<dbReference type="Proteomes" id="UP000266177">
    <property type="component" value="Unassembled WGS sequence"/>
</dbReference>
<keyword evidence="4 5" id="KW-0460">Magnesium</keyword>
<dbReference type="AlphaFoldDB" id="A0A3A3GIZ5"/>
<evidence type="ECO:0000256" key="3">
    <source>
        <dbReference type="ARBA" id="ARBA00022801"/>
    </source>
</evidence>
<keyword evidence="3 9" id="KW-0378">Hydrolase</keyword>
<reference evidence="9 10" key="1">
    <citation type="submission" date="2018-09" db="EMBL/GenBank/DDBJ databases">
        <title>Paenibacillus SK2017-BO5.</title>
        <authorList>
            <person name="Piskunova J.V."/>
            <person name="Dubiley S.A."/>
            <person name="Severinov K.V."/>
        </authorList>
    </citation>
    <scope>NUCLEOTIDE SEQUENCE [LARGE SCALE GENOMIC DNA]</scope>
    <source>
        <strain evidence="9 10">BO5</strain>
    </source>
</reference>
<feature type="binding site" evidence="8">
    <location>
        <position position="214"/>
    </location>
    <ligand>
        <name>Mg(2+)</name>
        <dbReference type="ChEBI" id="CHEBI:18420"/>
    </ligand>
</feature>
<organism evidence="9 10">
    <name type="scientific">Paenibacillus thiaminolyticus</name>
    <name type="common">Bacillus thiaminolyticus</name>
    <dbReference type="NCBI Taxonomy" id="49283"/>
    <lineage>
        <taxon>Bacteria</taxon>
        <taxon>Bacillati</taxon>
        <taxon>Bacillota</taxon>
        <taxon>Bacilli</taxon>
        <taxon>Bacillales</taxon>
        <taxon>Paenibacillaceae</taxon>
        <taxon>Paenibacillus</taxon>
    </lineage>
</organism>
<evidence type="ECO:0000313" key="10">
    <source>
        <dbReference type="Proteomes" id="UP000266177"/>
    </source>
</evidence>
<dbReference type="NCBIfam" id="TIGR01460">
    <property type="entry name" value="HAD-SF-IIA"/>
    <property type="match status" value="1"/>
</dbReference>
<dbReference type="InterPro" id="IPR036412">
    <property type="entry name" value="HAD-like_sf"/>
</dbReference>
<dbReference type="GO" id="GO:0016791">
    <property type="term" value="F:phosphatase activity"/>
    <property type="evidence" value="ECO:0007669"/>
    <property type="project" value="TreeGrafter"/>
</dbReference>
<gene>
    <name evidence="9" type="ORF">DQX05_09875</name>
</gene>
<feature type="active site" description="Nucleophile" evidence="6">
    <location>
        <position position="11"/>
    </location>
</feature>
<dbReference type="OrthoDB" id="9810449at2"/>
<evidence type="ECO:0000256" key="6">
    <source>
        <dbReference type="PIRSR" id="PIRSR000915-1"/>
    </source>
</evidence>
<evidence type="ECO:0000313" key="9">
    <source>
        <dbReference type="EMBL" id="RJG24617.1"/>
    </source>
</evidence>
<dbReference type="PANTHER" id="PTHR19288">
    <property type="entry name" value="4-NITROPHENYLPHOSPHATASE-RELATED"/>
    <property type="match status" value="1"/>
</dbReference>
<dbReference type="InterPro" id="IPR006354">
    <property type="entry name" value="HAD-SF_hydro_IIA_hyp1"/>
</dbReference>
<dbReference type="PANTHER" id="PTHR19288:SF46">
    <property type="entry name" value="HALOACID DEHALOGENASE-LIKE HYDROLASE DOMAIN-CONTAINING PROTEIN 2"/>
    <property type="match status" value="1"/>
</dbReference>
<dbReference type="GO" id="GO:0005737">
    <property type="term" value="C:cytoplasm"/>
    <property type="evidence" value="ECO:0007669"/>
    <property type="project" value="TreeGrafter"/>
</dbReference>
<name>A0A3A3GIZ5_PANTH</name>
<evidence type="ECO:0000256" key="1">
    <source>
        <dbReference type="ARBA" id="ARBA00006696"/>
    </source>
</evidence>
<evidence type="ECO:0000256" key="8">
    <source>
        <dbReference type="PIRSR" id="PIRSR000915-3"/>
    </source>
</evidence>
<protein>
    <recommendedName>
        <fullName evidence="5">Acid sugar phosphatase</fullName>
        <ecNumber evidence="5">3.1.3.-</ecNumber>
    </recommendedName>
</protein>
<keyword evidence="2 5" id="KW-0479">Metal-binding</keyword>
<evidence type="ECO:0000256" key="7">
    <source>
        <dbReference type="PIRSR" id="PIRSR000915-2"/>
    </source>
</evidence>
<dbReference type="NCBIfam" id="TIGR01457">
    <property type="entry name" value="HAD-SF-IIA-hyp2"/>
    <property type="match status" value="1"/>
</dbReference>
<dbReference type="EC" id="3.1.3.-" evidence="5"/>
<comment type="similarity">
    <text evidence="1 5">Belongs to the HAD-like hydrolase superfamily. NagD family.</text>
</comment>
<feature type="binding site" evidence="8">
    <location>
        <position position="11"/>
    </location>
    <ligand>
        <name>Mg(2+)</name>
        <dbReference type="ChEBI" id="CHEBI:18420"/>
    </ligand>
</feature>
<comment type="function">
    <text evidence="5">Catalyzes the dephosphorylation of 2-6 carbon acid sugars in vitro.</text>
</comment>
<dbReference type="Gene3D" id="3.40.50.1000">
    <property type="entry name" value="HAD superfamily/HAD-like"/>
    <property type="match status" value="2"/>
</dbReference>
<dbReference type="Pfam" id="PF13344">
    <property type="entry name" value="Hydrolase_6"/>
    <property type="match status" value="1"/>
</dbReference>
<evidence type="ECO:0000256" key="4">
    <source>
        <dbReference type="ARBA" id="ARBA00022842"/>
    </source>
</evidence>
<comment type="caution">
    <text evidence="9">The sequence shown here is derived from an EMBL/GenBank/DDBJ whole genome shotgun (WGS) entry which is preliminary data.</text>
</comment>
<evidence type="ECO:0000256" key="5">
    <source>
        <dbReference type="PIRNR" id="PIRNR000915"/>
    </source>
</evidence>
<dbReference type="PIRSF" id="PIRSF000915">
    <property type="entry name" value="PGP-type_phosphatase"/>
    <property type="match status" value="1"/>
</dbReference>
<feature type="active site" description="Proton donor" evidence="6">
    <location>
        <position position="13"/>
    </location>
</feature>
<comment type="cofactor">
    <cofactor evidence="8">
        <name>Mg(2+)</name>
        <dbReference type="ChEBI" id="CHEBI:18420"/>
    </cofactor>
    <text evidence="8">Divalent metal ions. Mg(2+) is the most effective.</text>
</comment>
<feature type="binding site" evidence="7">
    <location>
        <position position="189"/>
    </location>
    <ligand>
        <name>substrate</name>
    </ligand>
</feature>
<dbReference type="EMBL" id="QYZD01000006">
    <property type="protein sequence ID" value="RJG24617.1"/>
    <property type="molecule type" value="Genomic_DNA"/>
</dbReference>
<dbReference type="GO" id="GO:0046872">
    <property type="term" value="F:metal ion binding"/>
    <property type="evidence" value="ECO:0007669"/>
    <property type="project" value="UniProtKB-KW"/>
</dbReference>
<evidence type="ECO:0000256" key="2">
    <source>
        <dbReference type="ARBA" id="ARBA00022723"/>
    </source>
</evidence>
<dbReference type="Pfam" id="PF13242">
    <property type="entry name" value="Hydrolase_like"/>
    <property type="match status" value="1"/>
</dbReference>
<accession>A0A3A3GIZ5</accession>
<proteinExistence type="inferred from homology"/>